<evidence type="ECO:0000313" key="15">
    <source>
        <dbReference type="Proteomes" id="UP000070352"/>
    </source>
</evidence>
<dbReference type="Proteomes" id="UP000070352">
    <property type="component" value="Unassembled WGS sequence"/>
</dbReference>
<keyword evidence="15" id="KW-1185">Reference proteome</keyword>
<dbReference type="Pfam" id="PF09547">
    <property type="entry name" value="SpoIVA_ATPase"/>
    <property type="match status" value="1"/>
</dbReference>
<evidence type="ECO:0000256" key="9">
    <source>
        <dbReference type="ARBA" id="ARBA00082123"/>
    </source>
</evidence>
<dbReference type="GO" id="GO:0005737">
    <property type="term" value="C:cytoplasm"/>
    <property type="evidence" value="ECO:0007669"/>
    <property type="project" value="UniProtKB-SubCell"/>
</dbReference>
<keyword evidence="5 10" id="KW-0067">ATP-binding</keyword>
<dbReference type="AlphaFoldDB" id="A0A135L469"/>
<dbReference type="InterPro" id="IPR027417">
    <property type="entry name" value="P-loop_NTPase"/>
</dbReference>
<dbReference type="EC" id="3.6.1.-" evidence="10"/>
<dbReference type="Pfam" id="PF20438">
    <property type="entry name" value="SpoIVA_middle"/>
    <property type="match status" value="1"/>
</dbReference>
<dbReference type="InterPro" id="IPR046842">
    <property type="entry name" value="SpoIVA_ATPase"/>
</dbReference>
<dbReference type="GO" id="GO:0016887">
    <property type="term" value="F:ATP hydrolysis activity"/>
    <property type="evidence" value="ECO:0007669"/>
    <property type="project" value="InterPro"/>
</dbReference>
<dbReference type="RefSeq" id="WP_068724397.1">
    <property type="nucleotide sequence ID" value="NZ_LSKU01000001.1"/>
</dbReference>
<evidence type="ECO:0000256" key="10">
    <source>
        <dbReference type="PIRNR" id="PIRNR007466"/>
    </source>
</evidence>
<evidence type="ECO:0000256" key="5">
    <source>
        <dbReference type="ARBA" id="ARBA00022840"/>
    </source>
</evidence>
<feature type="domain" description="Stage IV sporulation protein A middle" evidence="12">
    <location>
        <begin position="238"/>
        <end position="416"/>
    </location>
</feature>
<dbReference type="Gene3D" id="3.40.50.300">
    <property type="entry name" value="P-loop containing nucleotide triphosphate hydrolases"/>
    <property type="match status" value="1"/>
</dbReference>
<dbReference type="GO" id="GO:0042244">
    <property type="term" value="P:spore wall assembly"/>
    <property type="evidence" value="ECO:0007669"/>
    <property type="project" value="UniProtKB-ARBA"/>
</dbReference>
<dbReference type="OrthoDB" id="9761464at2"/>
<dbReference type="PIRSF" id="PIRSF007466">
    <property type="entry name" value="SpoIVA"/>
    <property type="match status" value="1"/>
</dbReference>
<name>A0A135L469_9BACI</name>
<evidence type="ECO:0000256" key="6">
    <source>
        <dbReference type="ARBA" id="ARBA00022969"/>
    </source>
</evidence>
<comment type="caution">
    <text evidence="14">The sequence shown here is derived from an EMBL/GenBank/DDBJ whole genome shotgun (WGS) entry which is preliminary data.</text>
</comment>
<comment type="catalytic activity">
    <reaction evidence="7 10">
        <text>ATP + H2O = ADP + phosphate + H(+)</text>
        <dbReference type="Rhea" id="RHEA:13065"/>
        <dbReference type="ChEBI" id="CHEBI:15377"/>
        <dbReference type="ChEBI" id="CHEBI:15378"/>
        <dbReference type="ChEBI" id="CHEBI:30616"/>
        <dbReference type="ChEBI" id="CHEBI:43474"/>
        <dbReference type="ChEBI" id="CHEBI:456216"/>
    </reaction>
</comment>
<keyword evidence="2 10" id="KW-0963">Cytoplasm</keyword>
<protein>
    <recommendedName>
        <fullName evidence="8 10">Stage IV sporulation protein A</fullName>
        <ecNumber evidence="10">3.6.1.-</ecNumber>
    </recommendedName>
    <alternativeName>
        <fullName evidence="9 10">Coat morphogenetic protein SpoIVA</fullName>
    </alternativeName>
</protein>
<dbReference type="Pfam" id="PF20439">
    <property type="entry name" value="SpoIVA_C"/>
    <property type="match status" value="1"/>
</dbReference>
<proteinExistence type="predicted"/>
<keyword evidence="3 10" id="KW-0547">Nucleotide-binding</keyword>
<comment type="subcellular location">
    <subcellularLocation>
        <location evidence="1 10">Cytoplasm</location>
    </subcellularLocation>
</comment>
<comment type="function">
    <text evidence="10">ATPase. Has a role at an early stage in the morphogenesis of the spore coat.</text>
</comment>
<organism evidence="14 15">
    <name type="scientific">Tepidibacillus decaturensis</name>
    <dbReference type="NCBI Taxonomy" id="1413211"/>
    <lineage>
        <taxon>Bacteria</taxon>
        <taxon>Bacillati</taxon>
        <taxon>Bacillota</taxon>
        <taxon>Bacilli</taxon>
        <taxon>Bacillales</taxon>
        <taxon>Bacillaceae</taxon>
        <taxon>Tepidibacillus</taxon>
    </lineage>
</organism>
<keyword evidence="4 10" id="KW-0378">Hydrolase</keyword>
<evidence type="ECO:0000256" key="7">
    <source>
        <dbReference type="ARBA" id="ARBA00049360"/>
    </source>
</evidence>
<evidence type="ECO:0000259" key="13">
    <source>
        <dbReference type="Pfam" id="PF20439"/>
    </source>
</evidence>
<feature type="domain" description="Stage IV sporulation protein A ATPase" evidence="11">
    <location>
        <begin position="1"/>
        <end position="237"/>
    </location>
</feature>
<dbReference type="FunFam" id="3.40.50.300:FF:000648">
    <property type="entry name" value="Stage IV sporulation protein A"/>
    <property type="match status" value="1"/>
</dbReference>
<reference evidence="14 15" key="1">
    <citation type="submission" date="2016-02" db="EMBL/GenBank/DDBJ databases">
        <title>Draft Genome for Tepidibacillus decaturensis nov. sp. Strain Z9, an Anaerobic, Moderately Thermophilic and Heterotrophic Bacterium from Deep Subsurface of the Illinois Basin, USA.</title>
        <authorList>
            <person name="Dong Y."/>
            <person name="Chang J.Y."/>
            <person name="Sanford R."/>
            <person name="Fouke B.W."/>
        </authorList>
    </citation>
    <scope>NUCLEOTIDE SEQUENCE [LARGE SCALE GENOMIC DNA]</scope>
    <source>
        <strain evidence="14 15">Z9</strain>
    </source>
</reference>
<dbReference type="GO" id="GO:0005524">
    <property type="term" value="F:ATP binding"/>
    <property type="evidence" value="ECO:0007669"/>
    <property type="project" value="UniProtKB-KW"/>
</dbReference>
<dbReference type="SUPFAM" id="SSF52540">
    <property type="entry name" value="P-loop containing nucleoside triphosphate hydrolases"/>
    <property type="match status" value="1"/>
</dbReference>
<evidence type="ECO:0000256" key="3">
    <source>
        <dbReference type="ARBA" id="ARBA00022741"/>
    </source>
</evidence>
<dbReference type="CDD" id="cd00882">
    <property type="entry name" value="Ras_like_GTPase"/>
    <property type="match status" value="1"/>
</dbReference>
<dbReference type="InterPro" id="IPR046840">
    <property type="entry name" value="SpoIVA_C"/>
</dbReference>
<dbReference type="InterPro" id="IPR014201">
    <property type="entry name" value="Spore_IV_A"/>
</dbReference>
<keyword evidence="6 10" id="KW-0749">Sporulation</keyword>
<dbReference type="NCBIfam" id="TIGR02836">
    <property type="entry name" value="spore_IV_A"/>
    <property type="match status" value="1"/>
</dbReference>
<accession>A0A135L469</accession>
<evidence type="ECO:0000259" key="11">
    <source>
        <dbReference type="Pfam" id="PF09547"/>
    </source>
</evidence>
<dbReference type="InterPro" id="IPR046841">
    <property type="entry name" value="SpoIVA_middle"/>
</dbReference>
<sequence>MEKFDIFKDIAERTGGDIYIGVVGAVRTGKSTFIKKFMESLVIPNIQNENDKLRATDELPQSAAGRTIMTTEPKFVPNQAVEVHVDEGLDINIRLVDCVGYTVEGAKGYEDENGPRMVNTPWFEDPVPFQEAAEIGTRKVIQDHSTLGVVMTTDGSITEIPRESYVSAEERVVEELKEVGKPFVMVINTTEPYSERVDSLRSELAEKYDIPVLAMSVANMQEEDIVGVLREVLFEFPVHEVNVNLPSWVMVLNKEHWLRKNFEESVQETVKDIRRLRDVRVVVDQFKNYEFIADAILADMNMGQGVAEIDLFAPDELYDQILMEIVGVEIKGKDHLLQLMVEFTHAKKEYDKVAEALTMVQQTGYGIANPVIEDMTLDEPELIRQGSRFGVRLKATAPSIHMIKVDVESEFAPIIGTEKQSEELLRYLMQDFEDDPLKMWESDIFGRSLASIVRDGIQAKLSMMPDNARYKLKETLERIINEGSGGLIAIIL</sequence>
<dbReference type="STRING" id="1413211.U473_06150"/>
<evidence type="ECO:0000256" key="2">
    <source>
        <dbReference type="ARBA" id="ARBA00022490"/>
    </source>
</evidence>
<gene>
    <name evidence="14" type="ORF">U473_06150</name>
</gene>
<evidence type="ECO:0000256" key="4">
    <source>
        <dbReference type="ARBA" id="ARBA00022801"/>
    </source>
</evidence>
<dbReference type="EMBL" id="LSKU01000001">
    <property type="protein sequence ID" value="KXG43643.1"/>
    <property type="molecule type" value="Genomic_DNA"/>
</dbReference>
<evidence type="ECO:0000313" key="14">
    <source>
        <dbReference type="EMBL" id="KXG43643.1"/>
    </source>
</evidence>
<evidence type="ECO:0000256" key="1">
    <source>
        <dbReference type="ARBA" id="ARBA00004496"/>
    </source>
</evidence>
<evidence type="ECO:0000256" key="8">
    <source>
        <dbReference type="ARBA" id="ARBA00073701"/>
    </source>
</evidence>
<feature type="domain" description="Sporulation stage IV protein A C-terminal" evidence="13">
    <location>
        <begin position="417"/>
        <end position="492"/>
    </location>
</feature>
<evidence type="ECO:0000259" key="12">
    <source>
        <dbReference type="Pfam" id="PF20438"/>
    </source>
</evidence>